<keyword evidence="3" id="KW-1185">Reference proteome</keyword>
<keyword evidence="1" id="KW-0732">Signal</keyword>
<dbReference type="EMBL" id="CP005996">
    <property type="protein sequence ID" value="AGS40435.1"/>
    <property type="molecule type" value="Genomic_DNA"/>
</dbReference>
<evidence type="ECO:0000256" key="1">
    <source>
        <dbReference type="SAM" id="SignalP"/>
    </source>
</evidence>
<dbReference type="Proteomes" id="UP000015380">
    <property type="component" value="Chromosome"/>
</dbReference>
<evidence type="ECO:0000313" key="2">
    <source>
        <dbReference type="EMBL" id="AGS40435.1"/>
    </source>
</evidence>
<accession>S5TZ04</accession>
<protein>
    <submittedName>
        <fullName evidence="2">Cox2 cytochrome oxidase subunit 2</fullName>
    </submittedName>
</protein>
<dbReference type="Pfam" id="PF06980">
    <property type="entry name" value="DUF1302"/>
    <property type="match status" value="1"/>
</dbReference>
<reference evidence="3" key="2">
    <citation type="journal article" date="2016" name="Environ. Microbiol. Rep.">
        <title>Analysis of defence systems and a conjugative IncP-1 plasmid in the marine polyaromatic hydrocarbons-degrading bacterium Cycloclasticus sp. 78-ME.</title>
        <authorList>
            <person name="Yakimov M.M."/>
            <person name="Crisafi F."/>
            <person name="Messina E."/>
            <person name="Smedile F."/>
            <person name="Lopatina A."/>
            <person name="Denaro R."/>
            <person name="Pieper D.H."/>
            <person name="Golyshin P.N."/>
            <person name="Giuliano L."/>
        </authorList>
    </citation>
    <scope>NUCLEOTIDE SEQUENCE [LARGE SCALE GENOMIC DNA]</scope>
    <source>
        <strain evidence="3">78-ME</strain>
    </source>
</reference>
<organism evidence="2 3">
    <name type="scientific">Cycloclasticus zancles 78-ME</name>
    <dbReference type="NCBI Taxonomy" id="1198232"/>
    <lineage>
        <taxon>Bacteria</taxon>
        <taxon>Pseudomonadati</taxon>
        <taxon>Pseudomonadota</taxon>
        <taxon>Gammaproteobacteria</taxon>
        <taxon>Thiotrichales</taxon>
        <taxon>Piscirickettsiaceae</taxon>
        <taxon>Cycloclasticus</taxon>
    </lineage>
</organism>
<name>S5TZ04_9GAMM</name>
<dbReference type="InterPro" id="IPR010727">
    <property type="entry name" value="DUF1302"/>
</dbReference>
<dbReference type="AlphaFoldDB" id="S5TZ04"/>
<feature type="chain" id="PRO_5004541103" evidence="1">
    <location>
        <begin position="31"/>
        <end position="654"/>
    </location>
</feature>
<proteinExistence type="predicted"/>
<feature type="signal peptide" evidence="1">
    <location>
        <begin position="1"/>
        <end position="30"/>
    </location>
</feature>
<evidence type="ECO:0000313" key="3">
    <source>
        <dbReference type="Proteomes" id="UP000015380"/>
    </source>
</evidence>
<reference evidence="2 3" key="1">
    <citation type="submission" date="2013-05" db="EMBL/GenBank/DDBJ databases">
        <title>Between feast and famine: a lifestyle of most important marine PAH-degrading bacterium Cycloclasticus sp. 7ME.</title>
        <authorList>
            <person name="Yakimov M.M."/>
            <person name="Messina E."/>
            <person name="Genovese M."/>
            <person name="Denaro R."/>
            <person name="Crisafi F."/>
            <person name="Russo D."/>
            <person name="Cappello S."/>
            <person name="Santisi S."/>
            <person name="Smedile F."/>
            <person name="Golyshina O.V."/>
            <person name="Tran H."/>
            <person name="Pieper D.H."/>
            <person name="Golyshin P.N."/>
            <person name="Giuliano L."/>
        </authorList>
    </citation>
    <scope>NUCLEOTIDE SEQUENCE [LARGE SCALE GENOMIC DNA]</scope>
    <source>
        <strain evidence="2 3">78-ME</strain>
    </source>
</reference>
<gene>
    <name evidence="2" type="ORF">CYCME_2121</name>
</gene>
<dbReference type="PATRIC" id="fig|1198232.3.peg.2090"/>
<dbReference type="HOGENOM" id="CLU_419037_0_0_6"/>
<dbReference type="KEGG" id="cza:CYCME_2121"/>
<dbReference type="eggNOG" id="ENOG502Z91C">
    <property type="taxonomic scope" value="Bacteria"/>
</dbReference>
<sequence>MNNKWNIKPLAVAFALTGLVGLSIPQQAAAAIDTGDDTLEISGFVENATYFRNKVGLSKFRNTLQLEGTKLLGNLGAFSEVSINGTFRATYDGVYDLNSDEYGDGAGGAIALTPVIPATPAGFNVPPGGGIPLGNLTARGLDNSGLEVLGQRRHTVKGHGVELAVPVRPCDKDSRGCIGGYMDDSLNELRYSDFNDRWDFIRELYANATIDMESGTTFNLSVGKKQEVWGRTDLFRVLDIINPIDYSRNNIYDEFEDTRIPLWMATAEWQFGANNLLDDMNLQFVWVFDKFRPNKLGQSGTPNQILGAGELFRSLNLCWEEGCTTSVFAGAGPDDASIATNFGPGVLGIREAHMPEWSLANSQLGVKFEGVYKDVGFSLNAFYTRSQLPSLRAGIPSDNPFTGSVLTGGTYGDNIESQYYSHLISFDIHFPRVFLVGGSLDYYSEALDTAIRVEGAWTKGEEFADSTQERLFSESEVARWVIGADRNFFIRSINKNKAFLLSFQTFGQHILQHNRVQRAFGEAGMPDRENNYISTLLLQGWWKQDRLSFKVIQAYDWGAEAYVVSPSMDWLIDDNWRFQLGANIKFDRGPAEWADCTKCNPFDPFTASTAPIHAGGASGEAGLGGIEPLGRFIDGPIGTARNEDEIQMTIRYRF</sequence>